<dbReference type="GO" id="GO:0042300">
    <property type="term" value="F:beta-amyrin synthase activity"/>
    <property type="evidence" value="ECO:0007669"/>
    <property type="project" value="TreeGrafter"/>
</dbReference>
<dbReference type="SUPFAM" id="SSF48239">
    <property type="entry name" value="Terpenoid cyclases/Protein prenyltransferases"/>
    <property type="match status" value="1"/>
</dbReference>
<dbReference type="Gramene" id="Bo7g048690.1">
    <property type="protein sequence ID" value="Bo7g048690.1"/>
    <property type="gene ID" value="Bo7g048690"/>
</dbReference>
<evidence type="ECO:0000313" key="3">
    <source>
        <dbReference type="Proteomes" id="UP000032141"/>
    </source>
</evidence>
<dbReference type="PANTHER" id="PTHR11764:SF58">
    <property type="entry name" value="BETA-AMYRIN SYNTHASE-RELATED"/>
    <property type="match status" value="1"/>
</dbReference>
<keyword evidence="3" id="KW-1185">Reference proteome</keyword>
<accession>A0A0D3D6E3</accession>
<dbReference type="GO" id="GO:0016104">
    <property type="term" value="P:triterpenoid biosynthetic process"/>
    <property type="evidence" value="ECO:0007669"/>
    <property type="project" value="InterPro"/>
</dbReference>
<sequence length="123" mass="14202">MDLSYLYGKKFVAAPTPLILQLREEICLQPYKEISWSQARNLCAKVTEAIIHPRQSIYESRNTSNRARLAWIPYSSYRQAWSIQDLVNSLLMAEALATRADLIKVANLDISKFKMFFDNTTLI</sequence>
<keyword evidence="1" id="KW-0413">Isomerase</keyword>
<evidence type="ECO:0000313" key="2">
    <source>
        <dbReference type="EnsemblPlants" id="Bo7g048690.1"/>
    </source>
</evidence>
<dbReference type="AlphaFoldDB" id="A0A0D3D6E3"/>
<dbReference type="STRING" id="109376.A0A0D3D6E3"/>
<organism evidence="2 3">
    <name type="scientific">Brassica oleracea var. oleracea</name>
    <dbReference type="NCBI Taxonomy" id="109376"/>
    <lineage>
        <taxon>Eukaryota</taxon>
        <taxon>Viridiplantae</taxon>
        <taxon>Streptophyta</taxon>
        <taxon>Embryophyta</taxon>
        <taxon>Tracheophyta</taxon>
        <taxon>Spermatophyta</taxon>
        <taxon>Magnoliopsida</taxon>
        <taxon>eudicotyledons</taxon>
        <taxon>Gunneridae</taxon>
        <taxon>Pentapetalae</taxon>
        <taxon>rosids</taxon>
        <taxon>malvids</taxon>
        <taxon>Brassicales</taxon>
        <taxon>Brassicaceae</taxon>
        <taxon>Brassiceae</taxon>
        <taxon>Brassica</taxon>
    </lineage>
</organism>
<dbReference type="PANTHER" id="PTHR11764">
    <property type="entry name" value="TERPENE CYCLASE/MUTASE FAMILY MEMBER"/>
    <property type="match status" value="1"/>
</dbReference>
<reference evidence="2 3" key="1">
    <citation type="journal article" date="2014" name="Genome Biol.">
        <title>Transcriptome and methylome profiling reveals relics of genome dominance in the mesopolyploid Brassica oleracea.</title>
        <authorList>
            <person name="Parkin I.A."/>
            <person name="Koh C."/>
            <person name="Tang H."/>
            <person name="Robinson S.J."/>
            <person name="Kagale S."/>
            <person name="Clarke W.E."/>
            <person name="Town C.D."/>
            <person name="Nixon J."/>
            <person name="Krishnakumar V."/>
            <person name="Bidwell S.L."/>
            <person name="Denoeud F."/>
            <person name="Belcram H."/>
            <person name="Links M.G."/>
            <person name="Just J."/>
            <person name="Clarke C."/>
            <person name="Bender T."/>
            <person name="Huebert T."/>
            <person name="Mason A.S."/>
            <person name="Pires J.C."/>
            <person name="Barker G."/>
            <person name="Moore J."/>
            <person name="Walley P.G."/>
            <person name="Manoli S."/>
            <person name="Batley J."/>
            <person name="Edwards D."/>
            <person name="Nelson M.N."/>
            <person name="Wang X."/>
            <person name="Paterson A.H."/>
            <person name="King G."/>
            <person name="Bancroft I."/>
            <person name="Chalhoub B."/>
            <person name="Sharpe A.G."/>
        </authorList>
    </citation>
    <scope>NUCLEOTIDE SEQUENCE</scope>
    <source>
        <strain evidence="2 3">cv. TO1000</strain>
    </source>
</reference>
<proteinExistence type="predicted"/>
<dbReference type="InterPro" id="IPR018333">
    <property type="entry name" value="Squalene_cyclase"/>
</dbReference>
<evidence type="ECO:0000256" key="1">
    <source>
        <dbReference type="ARBA" id="ARBA00023235"/>
    </source>
</evidence>
<dbReference type="Proteomes" id="UP000032141">
    <property type="component" value="Chromosome C7"/>
</dbReference>
<dbReference type="InterPro" id="IPR008930">
    <property type="entry name" value="Terpenoid_cyclase/PrenylTrfase"/>
</dbReference>
<dbReference type="HOGENOM" id="CLU_2018398_0_0_1"/>
<dbReference type="Gene3D" id="1.50.10.20">
    <property type="match status" value="1"/>
</dbReference>
<dbReference type="EnsemblPlants" id="Bo7g048690.1">
    <property type="protein sequence ID" value="Bo7g048690.1"/>
    <property type="gene ID" value="Bo7g048690"/>
</dbReference>
<reference evidence="2" key="2">
    <citation type="submission" date="2015-03" db="UniProtKB">
        <authorList>
            <consortium name="EnsemblPlants"/>
        </authorList>
    </citation>
    <scope>IDENTIFICATION</scope>
</reference>
<name>A0A0D3D6E3_BRAOL</name>
<dbReference type="GO" id="GO:0005811">
    <property type="term" value="C:lipid droplet"/>
    <property type="evidence" value="ECO:0007669"/>
    <property type="project" value="InterPro"/>
</dbReference>
<dbReference type="eggNOG" id="KOG0497">
    <property type="taxonomic scope" value="Eukaryota"/>
</dbReference>
<protein>
    <submittedName>
        <fullName evidence="2">Uncharacterized protein</fullName>
    </submittedName>
</protein>